<evidence type="ECO:0000313" key="2">
    <source>
        <dbReference type="Proteomes" id="UP000887577"/>
    </source>
</evidence>
<evidence type="ECO:0000313" key="3">
    <source>
        <dbReference type="WBParaSite" id="PSU_v2.g14080.t1"/>
    </source>
</evidence>
<dbReference type="WBParaSite" id="PSU_v2.g14080.t1">
    <property type="protein sequence ID" value="PSU_v2.g14080.t1"/>
    <property type="gene ID" value="PSU_v2.g14080"/>
</dbReference>
<feature type="domain" description="Polyprotein allergen nematode" evidence="1">
    <location>
        <begin position="138"/>
        <end position="255"/>
    </location>
</feature>
<dbReference type="AlphaFoldDB" id="A0A914Y946"/>
<dbReference type="InterPro" id="IPR011990">
    <property type="entry name" value="TPR-like_helical_dom_sf"/>
</dbReference>
<dbReference type="Gene3D" id="1.25.40.10">
    <property type="entry name" value="Tetratricopeptide repeat domain"/>
    <property type="match status" value="1"/>
</dbReference>
<dbReference type="InterPro" id="IPR038289">
    <property type="entry name" value="DVA-1_sf"/>
</dbReference>
<name>A0A914Y946_9BILA</name>
<dbReference type="Pfam" id="PF16469">
    <property type="entry name" value="NPA"/>
    <property type="match status" value="1"/>
</dbReference>
<sequence>MFKSRCIDFFGSETVEFIHGLHDEKSSVSIFDNFLIENPNDTFALRIKAEILFRAYRFEEALELYDSILLIEEDPLSITIIEKKKADALAFLERFDEAILIYEKYLETDENSEISDKLINALIRRADQSYDKATETIFKKHFEGNLEWLNEKQKRIIRRLKVEGKKAPEIFLKINEFFDQLEDEEAKHDAIHSIEHGCIRILYSVFGILKAEELINLRDNSTQGFQIKYKEFFDNLSEEGQKRIANAYMSSCQKVLTFDSEESIPPNNDYIFVK</sequence>
<protein>
    <submittedName>
        <fullName evidence="3">Polyprotein allergen nematode domain-containing protein</fullName>
    </submittedName>
</protein>
<dbReference type="SUPFAM" id="SSF48452">
    <property type="entry name" value="TPR-like"/>
    <property type="match status" value="1"/>
</dbReference>
<dbReference type="Proteomes" id="UP000887577">
    <property type="component" value="Unplaced"/>
</dbReference>
<dbReference type="InterPro" id="IPR032487">
    <property type="entry name" value="ABA-1_nematode"/>
</dbReference>
<accession>A0A914Y946</accession>
<dbReference type="Gene3D" id="1.10.533.30">
    <property type="entry name" value="Nematode polyprotein allergen ABA-1"/>
    <property type="match status" value="1"/>
</dbReference>
<proteinExistence type="predicted"/>
<reference evidence="3" key="1">
    <citation type="submission" date="2022-11" db="UniProtKB">
        <authorList>
            <consortium name="WormBaseParasite"/>
        </authorList>
    </citation>
    <scope>IDENTIFICATION</scope>
</reference>
<organism evidence="2 3">
    <name type="scientific">Panagrolaimus superbus</name>
    <dbReference type="NCBI Taxonomy" id="310955"/>
    <lineage>
        <taxon>Eukaryota</taxon>
        <taxon>Metazoa</taxon>
        <taxon>Ecdysozoa</taxon>
        <taxon>Nematoda</taxon>
        <taxon>Chromadorea</taxon>
        <taxon>Rhabditida</taxon>
        <taxon>Tylenchina</taxon>
        <taxon>Panagrolaimomorpha</taxon>
        <taxon>Panagrolaimoidea</taxon>
        <taxon>Panagrolaimidae</taxon>
        <taxon>Panagrolaimus</taxon>
    </lineage>
</organism>
<keyword evidence="2" id="KW-1185">Reference proteome</keyword>
<evidence type="ECO:0000259" key="1">
    <source>
        <dbReference type="Pfam" id="PF16469"/>
    </source>
</evidence>